<dbReference type="InterPro" id="IPR001638">
    <property type="entry name" value="Solute-binding_3/MltF_N"/>
</dbReference>
<keyword evidence="2" id="KW-1133">Transmembrane helix</keyword>
<accession>A0A212JFU4</accession>
<feature type="transmembrane region" description="Helical" evidence="2">
    <location>
        <begin position="6"/>
        <end position="23"/>
    </location>
</feature>
<dbReference type="CDD" id="cd01009">
    <property type="entry name" value="PBP2_YfhD_N"/>
    <property type="match status" value="1"/>
</dbReference>
<dbReference type="PANTHER" id="PTHR35936:SF19">
    <property type="entry name" value="AMINO-ACID-BINDING PROTEIN YXEM-RELATED"/>
    <property type="match status" value="1"/>
</dbReference>
<keyword evidence="2" id="KW-0472">Membrane</keyword>
<proteinExistence type="predicted"/>
<sequence>MKNKAFLSVPIIVIILIVVWIFIRNNTTGNDSRDYPQIQHEGVLRVVTDYNSVGYFVLGDTIAGFNHDLIELLQKNIPLKIDIQLESSIDKSMDGLRTGKYDIVARNIPVTSELRDSVNFTEAIAQNRQVLIQRKKKYNDNIEPIRSHLDLAKKTLYVPAKSPVILRIQNLAHEIGDTIYIKEDPAYGSEQLAMMVASGDIDFAVCDEKVAANIAKTSPEIDYSTFVGFTHLEAWAVRKNSPVLLDSLNVWISRIKGTEAYNKIYKKYYN</sequence>
<dbReference type="Pfam" id="PF00497">
    <property type="entry name" value="SBP_bac_3"/>
    <property type="match status" value="1"/>
</dbReference>
<reference evidence="4" key="1">
    <citation type="submission" date="2016-04" db="EMBL/GenBank/DDBJ databases">
        <authorList>
            <person name="Evans L.H."/>
            <person name="Alamgir A."/>
            <person name="Owens N."/>
            <person name="Weber N.D."/>
            <person name="Virtaneva K."/>
            <person name="Barbian K."/>
            <person name="Babar A."/>
            <person name="Rosenke K."/>
        </authorList>
    </citation>
    <scope>NUCLEOTIDE SEQUENCE</scope>
    <source>
        <strain evidence="4">86-2</strain>
    </source>
</reference>
<feature type="domain" description="Solute-binding protein family 3/N-terminal" evidence="3">
    <location>
        <begin position="43"/>
        <end position="270"/>
    </location>
</feature>
<dbReference type="AlphaFoldDB" id="A0A212JFU4"/>
<protein>
    <recommendedName>
        <fullName evidence="3">Solute-binding protein family 3/N-terminal domain-containing protein</fullName>
    </recommendedName>
</protein>
<organism evidence="4">
    <name type="scientific">uncultured Dysgonomonas sp</name>
    <dbReference type="NCBI Taxonomy" id="206096"/>
    <lineage>
        <taxon>Bacteria</taxon>
        <taxon>Pseudomonadati</taxon>
        <taxon>Bacteroidota</taxon>
        <taxon>Bacteroidia</taxon>
        <taxon>Bacteroidales</taxon>
        <taxon>Dysgonomonadaceae</taxon>
        <taxon>Dysgonomonas</taxon>
        <taxon>environmental samples</taxon>
    </lineage>
</organism>
<dbReference type="Gene3D" id="3.40.190.10">
    <property type="entry name" value="Periplasmic binding protein-like II"/>
    <property type="match status" value="2"/>
</dbReference>
<keyword evidence="2" id="KW-0812">Transmembrane</keyword>
<dbReference type="RefSeq" id="WP_296948668.1">
    <property type="nucleotide sequence ID" value="NZ_LT599021.1"/>
</dbReference>
<evidence type="ECO:0000259" key="3">
    <source>
        <dbReference type="SMART" id="SM00062"/>
    </source>
</evidence>
<dbReference type="EMBL" id="FLUL01000001">
    <property type="protein sequence ID" value="SBV98294.1"/>
    <property type="molecule type" value="Genomic_DNA"/>
</dbReference>
<evidence type="ECO:0000256" key="2">
    <source>
        <dbReference type="SAM" id="Phobius"/>
    </source>
</evidence>
<keyword evidence="1" id="KW-0732">Signal</keyword>
<dbReference type="PANTHER" id="PTHR35936">
    <property type="entry name" value="MEMBRANE-BOUND LYTIC MUREIN TRANSGLYCOSYLASE F"/>
    <property type="match status" value="1"/>
</dbReference>
<gene>
    <name evidence="4" type="ORF">KL86DYS2_11423</name>
</gene>
<evidence type="ECO:0000256" key="1">
    <source>
        <dbReference type="ARBA" id="ARBA00022729"/>
    </source>
</evidence>
<dbReference type="SMART" id="SM00062">
    <property type="entry name" value="PBPb"/>
    <property type="match status" value="1"/>
</dbReference>
<evidence type="ECO:0000313" key="4">
    <source>
        <dbReference type="EMBL" id="SBV98294.1"/>
    </source>
</evidence>
<dbReference type="SUPFAM" id="SSF53850">
    <property type="entry name" value="Periplasmic binding protein-like II"/>
    <property type="match status" value="1"/>
</dbReference>
<name>A0A212JFU4_9BACT</name>